<keyword evidence="2" id="KW-1185">Reference proteome</keyword>
<gene>
    <name evidence="1" type="ORF">HNQ50_001667</name>
</gene>
<dbReference type="RefSeq" id="WP_184099438.1">
    <property type="nucleotide sequence ID" value="NZ_JACHHN010000003.1"/>
</dbReference>
<dbReference type="InterPro" id="IPR012675">
    <property type="entry name" value="Beta-grasp_dom_sf"/>
</dbReference>
<sequence>MHFLFSGSLLRYVGYQRQIAYETGSLAAALKALFKDYPALEGLMMETDHSLRRTMRMAINNEVVRSDLSRPLAASDAVEVMTAISGG</sequence>
<accession>A0A840RED2</accession>
<name>A0A840RED2_9NEIS</name>
<dbReference type="Pfam" id="PF02597">
    <property type="entry name" value="ThiS"/>
    <property type="match status" value="1"/>
</dbReference>
<evidence type="ECO:0000313" key="1">
    <source>
        <dbReference type="EMBL" id="MBB5190944.1"/>
    </source>
</evidence>
<dbReference type="EMBL" id="JACHHN010000003">
    <property type="protein sequence ID" value="MBB5190944.1"/>
    <property type="molecule type" value="Genomic_DNA"/>
</dbReference>
<dbReference type="AlphaFoldDB" id="A0A840RED2"/>
<dbReference type="Proteomes" id="UP000543030">
    <property type="component" value="Unassembled WGS sequence"/>
</dbReference>
<organism evidence="1 2">
    <name type="scientific">Silvimonas terrae</name>
    <dbReference type="NCBI Taxonomy" id="300266"/>
    <lineage>
        <taxon>Bacteria</taxon>
        <taxon>Pseudomonadati</taxon>
        <taxon>Pseudomonadota</taxon>
        <taxon>Betaproteobacteria</taxon>
        <taxon>Neisseriales</taxon>
        <taxon>Chitinibacteraceae</taxon>
        <taxon>Silvimonas</taxon>
    </lineage>
</organism>
<dbReference type="InterPro" id="IPR016155">
    <property type="entry name" value="Mopterin_synth/thiamin_S_b"/>
</dbReference>
<evidence type="ECO:0000313" key="2">
    <source>
        <dbReference type="Proteomes" id="UP000543030"/>
    </source>
</evidence>
<dbReference type="SUPFAM" id="SSF54285">
    <property type="entry name" value="MoaD/ThiS"/>
    <property type="match status" value="1"/>
</dbReference>
<reference evidence="1 2" key="1">
    <citation type="submission" date="2020-08" db="EMBL/GenBank/DDBJ databases">
        <title>Genomic Encyclopedia of Type Strains, Phase IV (KMG-IV): sequencing the most valuable type-strain genomes for metagenomic binning, comparative biology and taxonomic classification.</title>
        <authorList>
            <person name="Goeker M."/>
        </authorList>
    </citation>
    <scope>NUCLEOTIDE SEQUENCE [LARGE SCALE GENOMIC DNA]</scope>
    <source>
        <strain evidence="1 2">DSM 18233</strain>
    </source>
</reference>
<comment type="caution">
    <text evidence="1">The sequence shown here is derived from an EMBL/GenBank/DDBJ whole genome shotgun (WGS) entry which is preliminary data.</text>
</comment>
<protein>
    <submittedName>
        <fullName evidence="1">Molybdopterin converting factor small subunit</fullName>
    </submittedName>
</protein>
<dbReference type="Gene3D" id="3.10.20.30">
    <property type="match status" value="1"/>
</dbReference>
<dbReference type="InterPro" id="IPR003749">
    <property type="entry name" value="ThiS/MoaD-like"/>
</dbReference>
<proteinExistence type="predicted"/>